<dbReference type="Pfam" id="PF14163">
    <property type="entry name" value="SieB"/>
    <property type="match status" value="1"/>
</dbReference>
<feature type="transmembrane region" description="Helical" evidence="1">
    <location>
        <begin position="33"/>
        <end position="54"/>
    </location>
</feature>
<accession>A0A7M1KV18</accession>
<dbReference type="InterPro" id="IPR025982">
    <property type="entry name" value="SieB"/>
</dbReference>
<proteinExistence type="predicted"/>
<keyword evidence="1" id="KW-0472">Membrane</keyword>
<keyword evidence="2" id="KW-0614">Plasmid</keyword>
<keyword evidence="1" id="KW-0812">Transmembrane</keyword>
<evidence type="ECO:0000256" key="1">
    <source>
        <dbReference type="SAM" id="Phobius"/>
    </source>
</evidence>
<geneLocation type="plasmid" evidence="2 3">
    <name>pT4302</name>
</geneLocation>
<sequence length="151" mass="17770">MASFLTSLFLLATNFLPANYLNRLHLEEFLDKYNYIVIIVFFVSFFLLVIHFTARHSEKKQDAALKKFYSEQQEKMFQDAQAMEILESLYAQNSQPSWLPIYNQKVKLLEQYGLIIKASNQAVIYDINNPSFPYILQPFAEDRLKKMHSNS</sequence>
<evidence type="ECO:0000313" key="2">
    <source>
        <dbReference type="EMBL" id="QOQ80147.1"/>
    </source>
</evidence>
<reference evidence="2 3" key="1">
    <citation type="submission" date="2020-10" db="EMBL/GenBank/DDBJ databases">
        <title>Plasmid carrying two tetracycline resistance determinant.</title>
        <authorList>
            <person name="Yang Q."/>
        </authorList>
    </citation>
    <scope>NUCLEOTIDE SEQUENCE [LARGE SCALE GENOMIC DNA]</scope>
    <source>
        <strain evidence="2 3">T43</strain>
        <plasmid evidence="2 3">pT4302</plasmid>
    </source>
</reference>
<dbReference type="EMBL" id="CP063066">
    <property type="protein sequence ID" value="QOQ80147.1"/>
    <property type="molecule type" value="Genomic_DNA"/>
</dbReference>
<gene>
    <name evidence="2" type="ORF">IMX20_09500</name>
</gene>
<protein>
    <submittedName>
        <fullName evidence="2">Superinfection exclusion B family protein</fullName>
    </submittedName>
</protein>
<evidence type="ECO:0000313" key="3">
    <source>
        <dbReference type="Proteomes" id="UP000595091"/>
    </source>
</evidence>
<dbReference type="Proteomes" id="UP000595091">
    <property type="component" value="Plasmid pT4302"/>
</dbReference>
<dbReference type="AlphaFoldDB" id="A0A7M1KV18"/>
<keyword evidence="1" id="KW-1133">Transmembrane helix</keyword>
<name>A0A7M1KV18_9LACT</name>
<organism evidence="2 3">
    <name type="scientific">Aerococcus urinaeequi</name>
    <dbReference type="NCBI Taxonomy" id="51665"/>
    <lineage>
        <taxon>Bacteria</taxon>
        <taxon>Bacillati</taxon>
        <taxon>Bacillota</taxon>
        <taxon>Bacilli</taxon>
        <taxon>Lactobacillales</taxon>
        <taxon>Aerococcaceae</taxon>
        <taxon>Aerococcus</taxon>
    </lineage>
</organism>